<reference evidence="1" key="2">
    <citation type="submission" date="2025-09" db="UniProtKB">
        <authorList>
            <consortium name="Ensembl"/>
        </authorList>
    </citation>
    <scope>IDENTIFICATION</scope>
</reference>
<dbReference type="InterPro" id="IPR051468">
    <property type="entry name" value="Fungal_SecMetab_SDRs"/>
</dbReference>
<proteinExistence type="predicted"/>
<dbReference type="InterPro" id="IPR036291">
    <property type="entry name" value="NAD(P)-bd_dom_sf"/>
</dbReference>
<dbReference type="CDD" id="cd05325">
    <property type="entry name" value="carb_red_sniffer_like_SDR_c"/>
    <property type="match status" value="1"/>
</dbReference>
<reference evidence="1" key="1">
    <citation type="submission" date="2025-08" db="UniProtKB">
        <authorList>
            <consortium name="Ensembl"/>
        </authorList>
    </citation>
    <scope>IDENTIFICATION</scope>
</reference>
<dbReference type="GeneTree" id="ENSGT00940000165449"/>
<protein>
    <submittedName>
        <fullName evidence="1">Zgc:65997</fullName>
    </submittedName>
</protein>
<dbReference type="PANTHER" id="PTHR43544">
    <property type="entry name" value="SHORT-CHAIN DEHYDROGENASE/REDUCTASE"/>
    <property type="match status" value="1"/>
</dbReference>
<dbReference type="GO" id="GO:0016491">
    <property type="term" value="F:oxidoreductase activity"/>
    <property type="evidence" value="ECO:0007669"/>
    <property type="project" value="TreeGrafter"/>
</dbReference>
<dbReference type="InterPro" id="IPR002347">
    <property type="entry name" value="SDR_fam"/>
</dbReference>
<dbReference type="Ensembl" id="ENSPMAT00000005314.1">
    <property type="protein sequence ID" value="ENSPMAP00000005295.1"/>
    <property type="gene ID" value="ENSPMAG00000004842.1"/>
</dbReference>
<accession>S4RJB3</accession>
<dbReference type="HOGENOM" id="CLU_010194_9_7_1"/>
<name>S4RJB3_PETMA</name>
<dbReference type="AlphaFoldDB" id="S4RJB3"/>
<dbReference type="Pfam" id="PF00106">
    <property type="entry name" value="adh_short"/>
    <property type="match status" value="1"/>
</dbReference>
<dbReference type="Gene3D" id="3.40.50.720">
    <property type="entry name" value="NAD(P)-binding Rossmann-like Domain"/>
    <property type="match status" value="1"/>
</dbReference>
<dbReference type="GO" id="GO:0005737">
    <property type="term" value="C:cytoplasm"/>
    <property type="evidence" value="ECO:0007669"/>
    <property type="project" value="TreeGrafter"/>
</dbReference>
<dbReference type="PRINTS" id="PR00081">
    <property type="entry name" value="GDHRDH"/>
</dbReference>
<dbReference type="OMA" id="HRNVPKD"/>
<dbReference type="PANTHER" id="PTHR43544:SF12">
    <property type="entry name" value="NAD(P)-BINDING ROSSMANN-FOLD SUPERFAMILY PROTEIN"/>
    <property type="match status" value="1"/>
</dbReference>
<sequence length="271" mass="29187">MMAVALIQGASRGLGLAFCRHLLARPGFGSQGEEPQVVTVIATCRDPDGARELQALQHPSSSSHSRLQMLRLDVTQEDEIRRAAEMVAQQHGHVDLLINVAAMLHPSGRGETSLRDVTAEGLTATLAVNTLGPLLMAKHFAGLLQKGGGHFGQQMGKGHNAVLVNISARVGSIGDNALGGWYSYRLSKAALNMATRNLGVELSRGKGRVVCISVHPGTVDTDLSRAYHRNVAPNKLFTPEKAVQHIMNTVNKLGFEQTGKFYAWDGTEIPW</sequence>
<organism evidence="1">
    <name type="scientific">Petromyzon marinus</name>
    <name type="common">Sea lamprey</name>
    <dbReference type="NCBI Taxonomy" id="7757"/>
    <lineage>
        <taxon>Eukaryota</taxon>
        <taxon>Metazoa</taxon>
        <taxon>Chordata</taxon>
        <taxon>Craniata</taxon>
        <taxon>Vertebrata</taxon>
        <taxon>Cyclostomata</taxon>
        <taxon>Hyperoartia</taxon>
        <taxon>Petromyzontiformes</taxon>
        <taxon>Petromyzontidae</taxon>
        <taxon>Petromyzon</taxon>
    </lineage>
</organism>
<dbReference type="SUPFAM" id="SSF51735">
    <property type="entry name" value="NAD(P)-binding Rossmann-fold domains"/>
    <property type="match status" value="1"/>
</dbReference>
<evidence type="ECO:0000313" key="1">
    <source>
        <dbReference type="Ensembl" id="ENSPMAP00000005295.1"/>
    </source>
</evidence>